<name>W4VE07_9BACI</name>
<dbReference type="STRING" id="1298598.JCM21714_376"/>
<sequence length="310" mass="36624">MQKIFDTYFYKNKTTAIKDNIKTLKEKRKTLEGQWNQENKNSSIDCLDEHTDNEIKAQLEDQLTKLTEQKIKLSSHLEKVSRQFTILKDKYHQTKLNELEEEYQTLNILKKDYEQYKNVVHKLHIERDMQKKKCDRLKQERESHVLSQLAVITEGKACPVCGSLYHSHLESYQEQTPSEAIIEKEMKKLTTLDEETKEMEKILSHIRISNDKKNLLFSQLLRNTTIGGDQLTNAWKNDIQAILQKKDELITKQQIINVQTEQLVGTIQRISDLELQMKDINKEYKHMVKMATVAREVIRQEFYINPDIVT</sequence>
<comment type="caution">
    <text evidence="2">The sequence shown here is derived from an EMBL/GenBank/DDBJ whole genome shotgun (WGS) entry which is preliminary data.</text>
</comment>
<evidence type="ECO:0000313" key="3">
    <source>
        <dbReference type="Proteomes" id="UP000019102"/>
    </source>
</evidence>
<dbReference type="OrthoDB" id="9795626at2"/>
<keyword evidence="1" id="KW-0175">Coiled coil</keyword>
<keyword evidence="2" id="KW-0540">Nuclease</keyword>
<keyword evidence="3" id="KW-1185">Reference proteome</keyword>
<feature type="coiled-coil region" evidence="1">
    <location>
        <begin position="14"/>
        <end position="140"/>
    </location>
</feature>
<keyword evidence="2" id="KW-0269">Exonuclease</keyword>
<keyword evidence="2" id="KW-0378">Hydrolase</keyword>
<accession>W4VE07</accession>
<evidence type="ECO:0000313" key="2">
    <source>
        <dbReference type="EMBL" id="GAE91427.1"/>
    </source>
</evidence>
<dbReference type="RefSeq" id="WP_035721171.1">
    <property type="nucleotide sequence ID" value="NZ_BAVS01000001.1"/>
</dbReference>
<protein>
    <submittedName>
        <fullName evidence="2">Exonuclease SbcC</fullName>
    </submittedName>
</protein>
<feature type="coiled-coil region" evidence="1">
    <location>
        <begin position="263"/>
        <end position="290"/>
    </location>
</feature>
<reference evidence="2 3" key="1">
    <citation type="journal article" date="2014" name="Genome Announc.">
        <title>Draft Genome Sequence of the Boron-Tolerant and Moderately Halotolerant Bacterium Gracilibacillus boraciitolerans JCM 21714T.</title>
        <authorList>
            <person name="Ahmed I."/>
            <person name="Oshima K."/>
            <person name="Suda W."/>
            <person name="Kitamura K."/>
            <person name="Iida T."/>
            <person name="Ohmori Y."/>
            <person name="Fujiwara T."/>
            <person name="Hattori M."/>
            <person name="Ohkuma M."/>
        </authorList>
    </citation>
    <scope>NUCLEOTIDE SEQUENCE [LARGE SCALE GENOMIC DNA]</scope>
    <source>
        <strain evidence="2 3">JCM 21714</strain>
    </source>
</reference>
<dbReference type="GO" id="GO:0004527">
    <property type="term" value="F:exonuclease activity"/>
    <property type="evidence" value="ECO:0007669"/>
    <property type="project" value="UniProtKB-KW"/>
</dbReference>
<organism evidence="2 3">
    <name type="scientific">Gracilibacillus boraciitolerans JCM 21714</name>
    <dbReference type="NCBI Taxonomy" id="1298598"/>
    <lineage>
        <taxon>Bacteria</taxon>
        <taxon>Bacillati</taxon>
        <taxon>Bacillota</taxon>
        <taxon>Bacilli</taxon>
        <taxon>Bacillales</taxon>
        <taxon>Bacillaceae</taxon>
        <taxon>Gracilibacillus</taxon>
    </lineage>
</organism>
<evidence type="ECO:0000256" key="1">
    <source>
        <dbReference type="SAM" id="Coils"/>
    </source>
</evidence>
<dbReference type="Proteomes" id="UP000019102">
    <property type="component" value="Unassembled WGS sequence"/>
</dbReference>
<gene>
    <name evidence="2" type="ORF">JCM21714_376</name>
</gene>
<proteinExistence type="predicted"/>
<dbReference type="AlphaFoldDB" id="W4VE07"/>
<dbReference type="EMBL" id="BAVS01000001">
    <property type="protein sequence ID" value="GAE91427.1"/>
    <property type="molecule type" value="Genomic_DNA"/>
</dbReference>